<feature type="compositionally biased region" description="Polar residues" evidence="2">
    <location>
        <begin position="332"/>
        <end position="341"/>
    </location>
</feature>
<feature type="compositionally biased region" description="Polar residues" evidence="2">
    <location>
        <begin position="351"/>
        <end position="375"/>
    </location>
</feature>
<proteinExistence type="predicted"/>
<feature type="compositionally biased region" description="Polar residues" evidence="2">
    <location>
        <begin position="496"/>
        <end position="512"/>
    </location>
</feature>
<dbReference type="Proteomes" id="UP000039865">
    <property type="component" value="Unassembled WGS sequence"/>
</dbReference>
<feature type="region of interest" description="Disordered" evidence="2">
    <location>
        <begin position="303"/>
        <end position="322"/>
    </location>
</feature>
<feature type="region of interest" description="Disordered" evidence="2">
    <location>
        <begin position="1"/>
        <end position="46"/>
    </location>
</feature>
<feature type="region of interest" description="Disordered" evidence="2">
    <location>
        <begin position="252"/>
        <end position="275"/>
    </location>
</feature>
<evidence type="ECO:0000313" key="3">
    <source>
        <dbReference type="EMBL" id="CDW73315.1"/>
    </source>
</evidence>
<accession>A0A077ZVP5</accession>
<feature type="compositionally biased region" description="Low complexity" evidence="2">
    <location>
        <begin position="376"/>
        <end position="387"/>
    </location>
</feature>
<feature type="compositionally biased region" description="Polar residues" evidence="2">
    <location>
        <begin position="403"/>
        <end position="417"/>
    </location>
</feature>
<gene>
    <name evidence="3" type="primary">Contig15504.g16518</name>
    <name evidence="3" type="ORF">STYLEM_2291</name>
</gene>
<feature type="compositionally biased region" description="Polar residues" evidence="2">
    <location>
        <begin position="524"/>
        <end position="542"/>
    </location>
</feature>
<feature type="region of interest" description="Disordered" evidence="2">
    <location>
        <begin position="332"/>
        <end position="567"/>
    </location>
</feature>
<feature type="compositionally biased region" description="Polar residues" evidence="2">
    <location>
        <begin position="461"/>
        <end position="485"/>
    </location>
</feature>
<name>A0A077ZVP5_STYLE</name>
<evidence type="ECO:0000256" key="1">
    <source>
        <dbReference type="SAM" id="Coils"/>
    </source>
</evidence>
<reference evidence="3 4" key="1">
    <citation type="submission" date="2014-06" db="EMBL/GenBank/DDBJ databases">
        <authorList>
            <person name="Swart Estienne"/>
        </authorList>
    </citation>
    <scope>NUCLEOTIDE SEQUENCE [LARGE SCALE GENOMIC DNA]</scope>
    <source>
        <strain evidence="3 4">130c</strain>
    </source>
</reference>
<dbReference type="InParanoid" id="A0A077ZVP5"/>
<evidence type="ECO:0000313" key="4">
    <source>
        <dbReference type="Proteomes" id="UP000039865"/>
    </source>
</evidence>
<feature type="compositionally biased region" description="Polar residues" evidence="2">
    <location>
        <begin position="16"/>
        <end position="44"/>
    </location>
</feature>
<dbReference type="EMBL" id="CCKQ01002227">
    <property type="protein sequence ID" value="CDW73315.1"/>
    <property type="molecule type" value="Genomic_DNA"/>
</dbReference>
<keyword evidence="4" id="KW-1185">Reference proteome</keyword>
<feature type="compositionally biased region" description="Polar residues" evidence="2">
    <location>
        <begin position="443"/>
        <end position="452"/>
    </location>
</feature>
<evidence type="ECO:0000256" key="2">
    <source>
        <dbReference type="SAM" id="MobiDB-lite"/>
    </source>
</evidence>
<feature type="compositionally biased region" description="Basic and acidic residues" evidence="2">
    <location>
        <begin position="303"/>
        <end position="318"/>
    </location>
</feature>
<feature type="coiled-coil region" evidence="1">
    <location>
        <begin position="677"/>
        <end position="747"/>
    </location>
</feature>
<keyword evidence="1" id="KW-0175">Coiled coil</keyword>
<feature type="compositionally biased region" description="Basic and acidic residues" evidence="2">
    <location>
        <begin position="430"/>
        <end position="441"/>
    </location>
</feature>
<feature type="compositionally biased region" description="Low complexity" evidence="2">
    <location>
        <begin position="513"/>
        <end position="523"/>
    </location>
</feature>
<organism evidence="3 4">
    <name type="scientific">Stylonychia lemnae</name>
    <name type="common">Ciliate</name>
    <dbReference type="NCBI Taxonomy" id="5949"/>
    <lineage>
        <taxon>Eukaryota</taxon>
        <taxon>Sar</taxon>
        <taxon>Alveolata</taxon>
        <taxon>Ciliophora</taxon>
        <taxon>Intramacronucleata</taxon>
        <taxon>Spirotrichea</taxon>
        <taxon>Stichotrichia</taxon>
        <taxon>Sporadotrichida</taxon>
        <taxon>Oxytrichidae</taxon>
        <taxon>Stylonychinae</taxon>
        <taxon>Stylonychia</taxon>
    </lineage>
</organism>
<dbReference type="AlphaFoldDB" id="A0A077ZVP5"/>
<sequence>MKSNSQVKNHAFSGVPSDNINSDISHLTQQKTPTKSLSYSQQATEKLHKKNFSENKSQHHLNQNPSDKASTHIDDIHRENCSTDDSYVKNSHVISIMTQVISKFDGRIRLIEENQNKIANSLSRFLDKMNSLLFKENNGKKNSDLDHVALQRGLFPNFAEELIASVGMILNTQSLIEVVNIMQQKPQKIDQDIIIGGGVIDQKSQTQQIQPLTNNYMQYPLQMDNDTSPLNVAQSFNQLPFKQILQEQSNSNLHQTPLSKHNSSSASGTNKNGLNRSYTTIKQLNEAHPYSAQNSNHLLSEQTESKKDDITDDGKSSPREGPFIQNTFQKAAIQKHQQVTPIGNRDKSSKQKNNLLSPSANLSTSNSQASFQIGATSQTSRQTTTSQAQGANHRYDNKRQSEFGGNQHTPINVQIDFQNRENKNNQGARVKIDERHNDKSKTRQAVLSQPQILATKDKDSANQANNNRPKSTTRPAQQQQNNLNKKSMDKMPEKQPPTTTQMATQKTNSRVIQQQQNQQRQNNTIFKGQTTAQKQNTLQNNRSPRDDVSSQYSSVPNTKRGGIHSSPKAEVNQALIQQQDKSANKVPKKKTQVESHPNILSKIQTSDFELQKPSRASIYNGILVEDQSNSKPIVPAIGFKDMTGDILDCIQEMTGEEFPQFAFSNKQILSNYLVYQSENLQLQKEMIDDQIEELRAESGVDGKSNKEDLQFYIPEDLFEKQDILEDLNEWENLLKDLQANKITLKEITVLRIYFTFLNFKNTSPQDCDNKTFLKNVTGVIKKNMQVIDKLCKPELYFKFNDEIKYRAMELMMKVDLNELIQAKFSPLVESMLFVVVEAVQHLDNIKALKESSGEEEDTEINTLEFVKENFAEKLDLVRILQCIIKN</sequence>
<protein>
    <submittedName>
        <fullName evidence="3">Uncharacterized protein</fullName>
    </submittedName>
</protein>